<comment type="caution">
    <text evidence="2">The sequence shown here is derived from an EMBL/GenBank/DDBJ whole genome shotgun (WGS) entry which is preliminary data.</text>
</comment>
<dbReference type="PANTHER" id="PTHR34821">
    <property type="entry name" value="INNER MEMBRANE PROTEIN YDCZ"/>
    <property type="match status" value="1"/>
</dbReference>
<dbReference type="Pfam" id="PF04657">
    <property type="entry name" value="DMT_YdcZ"/>
    <property type="match status" value="1"/>
</dbReference>
<evidence type="ECO:0000313" key="2">
    <source>
        <dbReference type="EMBL" id="RIJ34477.1"/>
    </source>
</evidence>
<dbReference type="Proteomes" id="UP000266005">
    <property type="component" value="Unassembled WGS sequence"/>
</dbReference>
<evidence type="ECO:0000313" key="3">
    <source>
        <dbReference type="Proteomes" id="UP000266005"/>
    </source>
</evidence>
<sequence length="151" mass="16108">MQQLTPNWIILLPFLGGIAVTTQAAVNGQLREQVQSPLVAAFISFGVGTLVLGLLILLTKQQLPTYQQLVGISPHKLMGGVLGAFFVTSIILSVQRLSVANIFALVVAGQLGIALLYDHFGMIGVRQSPVTLTRLAGLAFLILGAYLINKK</sequence>
<keyword evidence="1" id="KW-1133">Transmembrane helix</keyword>
<reference evidence="3" key="1">
    <citation type="submission" date="2018-08" db="EMBL/GenBank/DDBJ databases">
        <title>Mucilaginibacter sp. MYSH2.</title>
        <authorList>
            <person name="Seo T."/>
        </authorList>
    </citation>
    <scope>NUCLEOTIDE SEQUENCE [LARGE SCALE GENOMIC DNA]</scope>
    <source>
        <strain evidence="3">KIRAN</strain>
    </source>
</reference>
<feature type="transmembrane region" description="Helical" evidence="1">
    <location>
        <begin position="129"/>
        <end position="148"/>
    </location>
</feature>
<keyword evidence="1" id="KW-0812">Transmembrane</keyword>
<dbReference type="InterPro" id="IPR006750">
    <property type="entry name" value="YdcZ"/>
</dbReference>
<organism evidence="2 3">
    <name type="scientific">Pontibacter oryzae</name>
    <dbReference type="NCBI Taxonomy" id="2304593"/>
    <lineage>
        <taxon>Bacteria</taxon>
        <taxon>Pseudomonadati</taxon>
        <taxon>Bacteroidota</taxon>
        <taxon>Cytophagia</taxon>
        <taxon>Cytophagales</taxon>
        <taxon>Hymenobacteraceae</taxon>
        <taxon>Pontibacter</taxon>
    </lineage>
</organism>
<proteinExistence type="predicted"/>
<name>A0A399RXF9_9BACT</name>
<dbReference type="AlphaFoldDB" id="A0A399RXF9"/>
<gene>
    <name evidence="2" type="ORF">D1627_16340</name>
</gene>
<evidence type="ECO:0000256" key="1">
    <source>
        <dbReference type="SAM" id="Phobius"/>
    </source>
</evidence>
<dbReference type="EMBL" id="QWGE01000005">
    <property type="protein sequence ID" value="RIJ34477.1"/>
    <property type="molecule type" value="Genomic_DNA"/>
</dbReference>
<dbReference type="RefSeq" id="WP_119433337.1">
    <property type="nucleotide sequence ID" value="NZ_QWGE01000005.1"/>
</dbReference>
<accession>A0A399RXF9</accession>
<keyword evidence="3" id="KW-1185">Reference proteome</keyword>
<feature type="transmembrane region" description="Helical" evidence="1">
    <location>
        <begin position="100"/>
        <end position="117"/>
    </location>
</feature>
<protein>
    <submittedName>
        <fullName evidence="2">DMT family transporter</fullName>
    </submittedName>
</protein>
<feature type="transmembrane region" description="Helical" evidence="1">
    <location>
        <begin position="34"/>
        <end position="57"/>
    </location>
</feature>
<keyword evidence="1" id="KW-0472">Membrane</keyword>
<dbReference type="PANTHER" id="PTHR34821:SF2">
    <property type="entry name" value="INNER MEMBRANE PROTEIN YDCZ"/>
    <property type="match status" value="1"/>
</dbReference>
<dbReference type="OrthoDB" id="9097160at2"/>
<dbReference type="GO" id="GO:0005886">
    <property type="term" value="C:plasma membrane"/>
    <property type="evidence" value="ECO:0007669"/>
    <property type="project" value="TreeGrafter"/>
</dbReference>